<sequence>MKTLFAARRTAASLVVALAALGAGAPGATALPHTTGGSASHQTRIPSRDPRAIPFTEATVERRPDGAYTVSWRAPGAGAVTVYADDRPVAHGAAEQTVTVRDLPAADRQWFRLVPDEGAPLTLADRSLHLEGAPNFRDLGGYRTTDGRWVRMGVLYRSDDLSRLTDADRAKLRRLGLRTDYDLRNSEERGKAPDRVPDGVRYAVADVAGEGIPTPTSPEDSVRLMLEGGHGMVALPSARAAYAEVFRAAADPGNHGMLFHCSAGKDRTGWAAAALLTALGVDRATVTRDYLATNTYRAAEVQAAYDRATPEVAAILRPALEARPEYLDASFTEVAERYGSFDAYLRTGLGLADGTPDALRQGLLTG</sequence>
<feature type="domain" description="Tyrosine specific protein phosphatases" evidence="3">
    <location>
        <begin position="240"/>
        <end position="308"/>
    </location>
</feature>
<keyword evidence="2" id="KW-0732">Signal</keyword>
<dbReference type="InterPro" id="IPR016130">
    <property type="entry name" value="Tyr_Pase_AS"/>
</dbReference>
<dbReference type="InterPro" id="IPR000387">
    <property type="entry name" value="Tyr_Pase_dom"/>
</dbReference>
<gene>
    <name evidence="4" type="ORF">CK936_00320</name>
</gene>
<feature type="signal peptide" evidence="2">
    <location>
        <begin position="1"/>
        <end position="30"/>
    </location>
</feature>
<accession>A0A2A2DEE3</accession>
<name>A0A2A2DEE3_9ACTN</name>
<dbReference type="SUPFAM" id="SSF52799">
    <property type="entry name" value="(Phosphotyrosine protein) phosphatases II"/>
    <property type="match status" value="1"/>
</dbReference>
<protein>
    <recommendedName>
        <fullName evidence="3">Tyrosine specific protein phosphatases domain-containing protein</fullName>
    </recommendedName>
</protein>
<dbReference type="PANTHER" id="PTHR31126:SF1">
    <property type="entry name" value="TYROSINE SPECIFIC PROTEIN PHOSPHATASES DOMAIN-CONTAINING PROTEIN"/>
    <property type="match status" value="1"/>
</dbReference>
<organism evidence="4 5">
    <name type="scientific">Streptomyces albireticuli</name>
    <dbReference type="NCBI Taxonomy" id="1940"/>
    <lineage>
        <taxon>Bacteria</taxon>
        <taxon>Bacillati</taxon>
        <taxon>Actinomycetota</taxon>
        <taxon>Actinomycetes</taxon>
        <taxon>Kitasatosporales</taxon>
        <taxon>Streptomycetaceae</taxon>
        <taxon>Streptomyces</taxon>
    </lineage>
</organism>
<dbReference type="RefSeq" id="WP_095578427.1">
    <property type="nucleotide sequence ID" value="NZ_JAJQQS010000015.1"/>
</dbReference>
<comment type="similarity">
    <text evidence="1">Belongs to the protein-tyrosine phosphatase family.</text>
</comment>
<dbReference type="PANTHER" id="PTHR31126">
    <property type="entry name" value="TYROSINE-PROTEIN PHOSPHATASE"/>
    <property type="match status" value="1"/>
</dbReference>
<evidence type="ECO:0000256" key="1">
    <source>
        <dbReference type="ARBA" id="ARBA00009580"/>
    </source>
</evidence>
<dbReference type="InterPro" id="IPR029021">
    <property type="entry name" value="Prot-tyrosine_phosphatase-like"/>
</dbReference>
<dbReference type="PROSITE" id="PS00383">
    <property type="entry name" value="TYR_PHOSPHATASE_1"/>
    <property type="match status" value="1"/>
</dbReference>
<dbReference type="GO" id="GO:0004721">
    <property type="term" value="F:phosphoprotein phosphatase activity"/>
    <property type="evidence" value="ECO:0007669"/>
    <property type="project" value="InterPro"/>
</dbReference>
<dbReference type="PROSITE" id="PS50056">
    <property type="entry name" value="TYR_PHOSPHATASE_2"/>
    <property type="match status" value="1"/>
</dbReference>
<dbReference type="EMBL" id="NSJV01000008">
    <property type="protein sequence ID" value="PAU50858.1"/>
    <property type="molecule type" value="Genomic_DNA"/>
</dbReference>
<reference evidence="4 5" key="1">
    <citation type="submission" date="2017-08" db="EMBL/GenBank/DDBJ databases">
        <title>Genome sequence of Streptomyces albireticuli NRRL B-1670.</title>
        <authorList>
            <person name="Graham D.E."/>
            <person name="Mahan K.M."/>
            <person name="Klingeman D.M."/>
            <person name="Hettich R.L."/>
            <person name="Parry R.J."/>
            <person name="Spain J.C."/>
        </authorList>
    </citation>
    <scope>NUCLEOTIDE SEQUENCE [LARGE SCALE GENOMIC DNA]</scope>
    <source>
        <strain evidence="4 5">NRRL B-1670</strain>
    </source>
</reference>
<dbReference type="AlphaFoldDB" id="A0A2A2DEE3"/>
<evidence type="ECO:0000313" key="5">
    <source>
        <dbReference type="Proteomes" id="UP000218944"/>
    </source>
</evidence>
<evidence type="ECO:0000313" key="4">
    <source>
        <dbReference type="EMBL" id="PAU50858.1"/>
    </source>
</evidence>
<feature type="chain" id="PRO_5013127297" description="Tyrosine specific protein phosphatases domain-containing protein" evidence="2">
    <location>
        <begin position="31"/>
        <end position="366"/>
    </location>
</feature>
<comment type="caution">
    <text evidence="4">The sequence shown here is derived from an EMBL/GenBank/DDBJ whole genome shotgun (WGS) entry which is preliminary data.</text>
</comment>
<keyword evidence="5" id="KW-1185">Reference proteome</keyword>
<evidence type="ECO:0000259" key="3">
    <source>
        <dbReference type="PROSITE" id="PS50056"/>
    </source>
</evidence>
<dbReference type="Pfam" id="PF13350">
    <property type="entry name" value="Y_phosphatase3"/>
    <property type="match status" value="1"/>
</dbReference>
<dbReference type="InterPro" id="IPR026893">
    <property type="entry name" value="Tyr/Ser_Pase_IphP-type"/>
</dbReference>
<dbReference type="Gene3D" id="3.90.190.10">
    <property type="entry name" value="Protein tyrosine phosphatase superfamily"/>
    <property type="match status" value="1"/>
</dbReference>
<proteinExistence type="inferred from homology"/>
<dbReference type="Proteomes" id="UP000218944">
    <property type="component" value="Unassembled WGS sequence"/>
</dbReference>
<evidence type="ECO:0000256" key="2">
    <source>
        <dbReference type="SAM" id="SignalP"/>
    </source>
</evidence>